<gene>
    <name evidence="3" type="ORF">BXYJ_LOCUS7736</name>
</gene>
<evidence type="ECO:0000313" key="3">
    <source>
        <dbReference type="EMBL" id="CAD5222952.1"/>
    </source>
</evidence>
<keyword evidence="5" id="KW-1185">Reference proteome</keyword>
<feature type="compositionally biased region" description="Polar residues" evidence="1">
    <location>
        <begin position="58"/>
        <end position="71"/>
    </location>
</feature>
<reference evidence="6" key="1">
    <citation type="submission" date="2016-11" db="UniProtKB">
        <authorList>
            <consortium name="WormBaseParasite"/>
        </authorList>
    </citation>
    <scope>IDENTIFICATION</scope>
</reference>
<dbReference type="EMBL" id="CAJFDI010000003">
    <property type="protein sequence ID" value="CAD5222952.1"/>
    <property type="molecule type" value="Genomic_DNA"/>
</dbReference>
<feature type="region of interest" description="Disordered" evidence="1">
    <location>
        <begin position="190"/>
        <end position="217"/>
    </location>
</feature>
<evidence type="ECO:0000256" key="1">
    <source>
        <dbReference type="SAM" id="MobiDB-lite"/>
    </source>
</evidence>
<feature type="region of interest" description="Disordered" evidence="1">
    <location>
        <begin position="54"/>
        <end position="78"/>
    </location>
</feature>
<sequence length="224" mass="25452">MPKTPKLTEPKVQPLSKDDIGNPQDFRHIVHMRSSSISHNMQRLHVFDNVEEGERMTSTDQTQRSSKSNADLSPLRDGGKYKHKHDSVFYDLENSKFSDLDVGKGRSRLSRNMSGMVGKLMHVLKKEPILICPNQNDDNSLRCRNNCDVSPELPPKLVSLYKDFPRGLSQIPPKAPHLLLNNEEFPVSSIQDEDMGVKPVPKKRIESAKAEEDQEGPAIRIYRI</sequence>
<dbReference type="WBParaSite" id="BXY_0619600.1">
    <property type="protein sequence ID" value="BXY_0619600.1"/>
    <property type="gene ID" value="BXY_0619600"/>
</dbReference>
<evidence type="ECO:0000313" key="4">
    <source>
        <dbReference type="Proteomes" id="UP000095284"/>
    </source>
</evidence>
<dbReference type="InterPro" id="IPR000095">
    <property type="entry name" value="CRIB_dom"/>
</dbReference>
<protein>
    <submittedName>
        <fullName evidence="3">(pine wood nematode) hypothetical protein</fullName>
    </submittedName>
    <submittedName>
        <fullName evidence="6">CRIB domain-containing protein</fullName>
    </submittedName>
</protein>
<dbReference type="EMBL" id="CAJFCV020000003">
    <property type="protein sequence ID" value="CAG9111415.1"/>
    <property type="molecule type" value="Genomic_DNA"/>
</dbReference>
<name>A0A1I7RZM5_BURXY</name>
<evidence type="ECO:0000313" key="5">
    <source>
        <dbReference type="Proteomes" id="UP000659654"/>
    </source>
</evidence>
<dbReference type="Proteomes" id="UP000095284">
    <property type="component" value="Unplaced"/>
</dbReference>
<dbReference type="AlphaFoldDB" id="A0A1I7RZM5"/>
<proteinExistence type="predicted"/>
<feature type="domain" description="CRIB" evidence="2">
    <location>
        <begin position="20"/>
        <end position="33"/>
    </location>
</feature>
<feature type="region of interest" description="Disordered" evidence="1">
    <location>
        <begin position="1"/>
        <end position="24"/>
    </location>
</feature>
<organism evidence="4 6">
    <name type="scientific">Bursaphelenchus xylophilus</name>
    <name type="common">Pinewood nematode worm</name>
    <name type="synonym">Aphelenchoides xylophilus</name>
    <dbReference type="NCBI Taxonomy" id="6326"/>
    <lineage>
        <taxon>Eukaryota</taxon>
        <taxon>Metazoa</taxon>
        <taxon>Ecdysozoa</taxon>
        <taxon>Nematoda</taxon>
        <taxon>Chromadorea</taxon>
        <taxon>Rhabditida</taxon>
        <taxon>Tylenchina</taxon>
        <taxon>Tylenchomorpha</taxon>
        <taxon>Aphelenchoidea</taxon>
        <taxon>Aphelenchoididae</taxon>
        <taxon>Bursaphelenchus</taxon>
    </lineage>
</organism>
<dbReference type="PROSITE" id="PS50108">
    <property type="entry name" value="CRIB"/>
    <property type="match status" value="1"/>
</dbReference>
<accession>A0A1I7RZM5</accession>
<evidence type="ECO:0000313" key="6">
    <source>
        <dbReference type="WBParaSite" id="BXY_0619600.1"/>
    </source>
</evidence>
<evidence type="ECO:0000259" key="2">
    <source>
        <dbReference type="PROSITE" id="PS50108"/>
    </source>
</evidence>
<dbReference type="Proteomes" id="UP000582659">
    <property type="component" value="Unassembled WGS sequence"/>
</dbReference>
<reference evidence="3" key="2">
    <citation type="submission" date="2020-09" db="EMBL/GenBank/DDBJ databases">
        <authorList>
            <person name="Kikuchi T."/>
        </authorList>
    </citation>
    <scope>NUCLEOTIDE SEQUENCE</scope>
    <source>
        <strain evidence="3">Ka4C1</strain>
    </source>
</reference>
<dbReference type="Proteomes" id="UP000659654">
    <property type="component" value="Unassembled WGS sequence"/>
</dbReference>